<sequence>MAGPHAPRFTKGVSRLMRYMFRIIAVVALVLAGFQGLAEDAGQGDNSGRSGSGSYQKTITNTLSAWEQTAKRAEEAIDAGRASTAALEELRGQLVEWRDKFLAAQTTNKSAIDTLQAQITALGPKPESGEETPEIANQRKDLEQRLAQLQAPVKSAEVAYSRADGLIRGIDQIIRARQADALLELGVSPLNPVYWSKGIAALQSSFKAIRKELTDAWSSPAQQVQFKANLPQVVFLLMVALLLLGRGRYWMEKLTFSMQTKDRTPARWSMAFFLSIAQVILPLIGLLALVEALYATQMVGVRGDIALSAFVALGVFFLLARWLGGRIFPKSEHITPPLNLSTTQRRRGRFYSATLGVLLGLQAMVKSIASFDNWSVEAQIIVIFPLLVIAGYALLRISKLLRLHVLNEKVEGEERSYKNRIIYYLSRIVLALAIIGPLLAAIGYFEAGQSIIFPTAMSLGLLAFLLILQRMILEVYGLIIGSEERAREALIPVLLGFILVLASTPLFALIWGARVTDLTEMWARFQEGFSFGGTRISPSDFLTFAIIFVIGYMVTRLIQGTLRTTVLPKTKLDVGGRNAIVSGVGYIGIFLSAVVAITAAGIDLSSLAIVAGALSVGIGFGLQNIVSNFVSGIILLIERPISEGDWIEVGGQMGYVRDISVRSTRIETFDRTDVIVPNSDLVSGVVTNWTRGNSVGRLIVPVGVAYGTDTKMVEGLLRDIAEAHPMVLANPKPSIIFQGFGADSLDFEIRAILRDINWKLSVKSDINHEIARRFTEEGIEIPFAQRDVWLRNPEALRPKSEDE</sequence>
<dbReference type="Gene3D" id="3.30.70.100">
    <property type="match status" value="1"/>
</dbReference>
<name>A0A347UFQ1_9RHOB</name>
<dbReference type="Proteomes" id="UP000261704">
    <property type="component" value="Chromosome"/>
</dbReference>
<accession>A0A347UFQ1</accession>
<feature type="transmembrane region" description="Helical" evidence="7">
    <location>
        <begin position="579"/>
        <end position="602"/>
    </location>
</feature>
<evidence type="ECO:0000256" key="2">
    <source>
        <dbReference type="ARBA" id="ARBA00008017"/>
    </source>
</evidence>
<feature type="domain" description="Mechanosensitive ion channel MscS" evidence="8">
    <location>
        <begin position="624"/>
        <end position="691"/>
    </location>
</feature>
<keyword evidence="4 7" id="KW-0812">Transmembrane</keyword>
<dbReference type="InterPro" id="IPR010920">
    <property type="entry name" value="LSM_dom_sf"/>
</dbReference>
<feature type="transmembrane region" description="Helical" evidence="7">
    <location>
        <begin position="230"/>
        <end position="249"/>
    </location>
</feature>
<feature type="transmembrane region" description="Helical" evidence="7">
    <location>
        <begin position="541"/>
        <end position="558"/>
    </location>
</feature>
<keyword evidence="5 7" id="KW-1133">Transmembrane helix</keyword>
<comment type="subcellular location">
    <subcellularLocation>
        <location evidence="1">Cell membrane</location>
        <topology evidence="1">Multi-pass membrane protein</topology>
    </subcellularLocation>
</comment>
<dbReference type="InterPro" id="IPR011014">
    <property type="entry name" value="MscS_channel_TM-2"/>
</dbReference>
<dbReference type="InterPro" id="IPR022249">
    <property type="entry name" value="DUF3772"/>
</dbReference>
<feature type="transmembrane region" description="Helical" evidence="7">
    <location>
        <begin position="451"/>
        <end position="468"/>
    </location>
</feature>
<evidence type="ECO:0000256" key="3">
    <source>
        <dbReference type="ARBA" id="ARBA00022475"/>
    </source>
</evidence>
<dbReference type="Gene3D" id="2.30.30.60">
    <property type="match status" value="1"/>
</dbReference>
<protein>
    <submittedName>
        <fullName evidence="11">Mechanosensitive ion channel family protein</fullName>
    </submittedName>
</protein>
<evidence type="ECO:0000259" key="8">
    <source>
        <dbReference type="Pfam" id="PF00924"/>
    </source>
</evidence>
<dbReference type="PANTHER" id="PTHR30347">
    <property type="entry name" value="POTASSIUM CHANNEL RELATED"/>
    <property type="match status" value="1"/>
</dbReference>
<dbReference type="InterPro" id="IPR049278">
    <property type="entry name" value="MS_channel_C"/>
</dbReference>
<evidence type="ECO:0000256" key="5">
    <source>
        <dbReference type="ARBA" id="ARBA00022989"/>
    </source>
</evidence>
<feature type="transmembrane region" description="Helical" evidence="7">
    <location>
        <begin position="608"/>
        <end position="637"/>
    </location>
</feature>
<dbReference type="GO" id="GO:0008381">
    <property type="term" value="F:mechanosensitive monoatomic ion channel activity"/>
    <property type="evidence" value="ECO:0007669"/>
    <property type="project" value="UniProtKB-ARBA"/>
</dbReference>
<dbReference type="Pfam" id="PF21082">
    <property type="entry name" value="MS_channel_3rd"/>
    <property type="match status" value="1"/>
</dbReference>
<dbReference type="InterPro" id="IPR052702">
    <property type="entry name" value="MscS-like_channel"/>
</dbReference>
<keyword evidence="12" id="KW-1185">Reference proteome</keyword>
<feature type="domain" description="DUF3772" evidence="9">
    <location>
        <begin position="154"/>
        <end position="214"/>
    </location>
</feature>
<dbReference type="Pfam" id="PF12607">
    <property type="entry name" value="DUF3772"/>
    <property type="match status" value="1"/>
</dbReference>
<reference evidence="11 12" key="1">
    <citation type="submission" date="2018-09" db="EMBL/GenBank/DDBJ databases">
        <title>Profundibacter amoris BAR1 gen. nov., sp. nov., a new member of the Roseobacter clade isolated at Lokis Castle Vent Field on the Arctic Mid-Oceanic Ridge.</title>
        <authorList>
            <person name="Le Moine Bauer S."/>
            <person name="Sjoeberg A.G."/>
            <person name="L'Haridon S."/>
            <person name="Stokke R."/>
            <person name="Roalkvam I."/>
            <person name="Steen I.H."/>
            <person name="Dahle H."/>
        </authorList>
    </citation>
    <scope>NUCLEOTIDE SEQUENCE [LARGE SCALE GENOMIC DNA]</scope>
    <source>
        <strain evidence="11 12">BAR1</strain>
    </source>
</reference>
<dbReference type="SUPFAM" id="SSF82689">
    <property type="entry name" value="Mechanosensitive channel protein MscS (YggB), C-terminal domain"/>
    <property type="match status" value="1"/>
</dbReference>
<organism evidence="11 12">
    <name type="scientific">Profundibacter amoris</name>
    <dbReference type="NCBI Taxonomy" id="2171755"/>
    <lineage>
        <taxon>Bacteria</taxon>
        <taxon>Pseudomonadati</taxon>
        <taxon>Pseudomonadota</taxon>
        <taxon>Alphaproteobacteria</taxon>
        <taxon>Rhodobacterales</taxon>
        <taxon>Paracoccaceae</taxon>
        <taxon>Profundibacter</taxon>
    </lineage>
</organism>
<gene>
    <name evidence="11" type="ORF">BAR1_06880</name>
</gene>
<dbReference type="InterPro" id="IPR023408">
    <property type="entry name" value="MscS_beta-dom_sf"/>
</dbReference>
<dbReference type="InterPro" id="IPR006685">
    <property type="entry name" value="MscS_channel_2nd"/>
</dbReference>
<evidence type="ECO:0000313" key="12">
    <source>
        <dbReference type="Proteomes" id="UP000261704"/>
    </source>
</evidence>
<evidence type="ECO:0000259" key="10">
    <source>
        <dbReference type="Pfam" id="PF21082"/>
    </source>
</evidence>
<feature type="transmembrane region" description="Helical" evidence="7">
    <location>
        <begin position="374"/>
        <end position="395"/>
    </location>
</feature>
<dbReference type="AlphaFoldDB" id="A0A347UFQ1"/>
<feature type="transmembrane region" description="Helical" evidence="7">
    <location>
        <begin position="270"/>
        <end position="293"/>
    </location>
</feature>
<evidence type="ECO:0000256" key="6">
    <source>
        <dbReference type="ARBA" id="ARBA00023136"/>
    </source>
</evidence>
<keyword evidence="3" id="KW-1003">Cell membrane</keyword>
<feature type="domain" description="Mechanosensitive ion channel MscS C-terminal" evidence="10">
    <location>
        <begin position="700"/>
        <end position="781"/>
    </location>
</feature>
<dbReference type="InterPro" id="IPR011066">
    <property type="entry name" value="MscS_channel_C_sf"/>
</dbReference>
<dbReference type="SUPFAM" id="SSF50182">
    <property type="entry name" value="Sm-like ribonucleoproteins"/>
    <property type="match status" value="1"/>
</dbReference>
<dbReference type="OrthoDB" id="9799209at2"/>
<evidence type="ECO:0000259" key="9">
    <source>
        <dbReference type="Pfam" id="PF12607"/>
    </source>
</evidence>
<feature type="transmembrane region" description="Helical" evidence="7">
    <location>
        <begin position="489"/>
        <end position="513"/>
    </location>
</feature>
<evidence type="ECO:0000313" key="11">
    <source>
        <dbReference type="EMBL" id="AXX97679.1"/>
    </source>
</evidence>
<evidence type="ECO:0000256" key="1">
    <source>
        <dbReference type="ARBA" id="ARBA00004651"/>
    </source>
</evidence>
<feature type="transmembrane region" description="Helical" evidence="7">
    <location>
        <begin position="350"/>
        <end position="368"/>
    </location>
</feature>
<dbReference type="SUPFAM" id="SSF82861">
    <property type="entry name" value="Mechanosensitive channel protein MscS (YggB), transmembrane region"/>
    <property type="match status" value="1"/>
</dbReference>
<feature type="transmembrane region" description="Helical" evidence="7">
    <location>
        <begin position="305"/>
        <end position="324"/>
    </location>
</feature>
<feature type="transmembrane region" description="Helical" evidence="7">
    <location>
        <begin position="424"/>
        <end position="445"/>
    </location>
</feature>
<evidence type="ECO:0000256" key="4">
    <source>
        <dbReference type="ARBA" id="ARBA00022692"/>
    </source>
</evidence>
<dbReference type="EMBL" id="CP032125">
    <property type="protein sequence ID" value="AXX97679.1"/>
    <property type="molecule type" value="Genomic_DNA"/>
</dbReference>
<dbReference type="PANTHER" id="PTHR30347:SF1">
    <property type="entry name" value="MECHANOSENSITIVE CHANNEL MSCK"/>
    <property type="match status" value="1"/>
</dbReference>
<dbReference type="GO" id="GO:0005886">
    <property type="term" value="C:plasma membrane"/>
    <property type="evidence" value="ECO:0007669"/>
    <property type="project" value="UniProtKB-SubCell"/>
</dbReference>
<keyword evidence="6 7" id="KW-0472">Membrane</keyword>
<dbReference type="Pfam" id="PF00924">
    <property type="entry name" value="MS_channel_2nd"/>
    <property type="match status" value="1"/>
</dbReference>
<dbReference type="Gene3D" id="1.10.287.1260">
    <property type="match status" value="1"/>
</dbReference>
<evidence type="ECO:0000256" key="7">
    <source>
        <dbReference type="SAM" id="Phobius"/>
    </source>
</evidence>
<dbReference type="KEGG" id="pamo:BAR1_06880"/>
<comment type="similarity">
    <text evidence="2">Belongs to the MscS (TC 1.A.23) family.</text>
</comment>
<proteinExistence type="inferred from homology"/>